<dbReference type="EMBL" id="CP002583">
    <property type="protein sequence ID" value="ADZ91524.1"/>
    <property type="molecule type" value="Genomic_DNA"/>
</dbReference>
<dbReference type="GO" id="GO:0016627">
    <property type="term" value="F:oxidoreductase activity, acting on the CH-CH group of donors"/>
    <property type="evidence" value="ECO:0007669"/>
    <property type="project" value="InterPro"/>
</dbReference>
<evidence type="ECO:0000256" key="1">
    <source>
        <dbReference type="ARBA" id="ARBA00001974"/>
    </source>
</evidence>
<dbReference type="PATRIC" id="fig|717774.3.peg.2353"/>
<evidence type="ECO:0000256" key="7">
    <source>
        <dbReference type="ARBA" id="ARBA00058683"/>
    </source>
</evidence>
<keyword evidence="5 10" id="KW-0560">Oxidoreductase</keyword>
<dbReference type="RefSeq" id="WP_013661429.1">
    <property type="nucleotide sequence ID" value="NC_015276.1"/>
</dbReference>
<protein>
    <recommendedName>
        <fullName evidence="9">3-methylmercaptopropionyl-CoA dehydrogenase</fullName>
        <ecNumber evidence="8">1.3.99.41</ecNumber>
    </recommendedName>
</protein>
<dbReference type="InterPro" id="IPR036250">
    <property type="entry name" value="AcylCo_DH-like_C"/>
</dbReference>
<evidence type="ECO:0000313" key="16">
    <source>
        <dbReference type="Proteomes" id="UP000001062"/>
    </source>
</evidence>
<dbReference type="SUPFAM" id="SSF47203">
    <property type="entry name" value="Acyl-CoA dehydrogenase C-terminal domain-like"/>
    <property type="match status" value="1"/>
</dbReference>
<dbReference type="Gene3D" id="1.20.140.10">
    <property type="entry name" value="Butyryl-CoA Dehydrogenase, subunit A, domain 3"/>
    <property type="match status" value="1"/>
</dbReference>
<keyword evidence="16" id="KW-1185">Reference proteome</keyword>
<dbReference type="eggNOG" id="COG1960">
    <property type="taxonomic scope" value="Bacteria"/>
</dbReference>
<dbReference type="Pfam" id="PF12806">
    <property type="entry name" value="Acyl-CoA_dh_C"/>
    <property type="match status" value="1"/>
</dbReference>
<evidence type="ECO:0000259" key="12">
    <source>
        <dbReference type="Pfam" id="PF02770"/>
    </source>
</evidence>
<evidence type="ECO:0000256" key="2">
    <source>
        <dbReference type="ARBA" id="ARBA00009347"/>
    </source>
</evidence>
<dbReference type="Pfam" id="PF02770">
    <property type="entry name" value="Acyl-CoA_dh_M"/>
    <property type="match status" value="1"/>
</dbReference>
<keyword evidence="3 10" id="KW-0285">Flavoprotein</keyword>
<organism evidence="15 16">
    <name type="scientific">Marinomonas mediterranea (strain ATCC 700492 / JCM 21426 / NBRC 103028 / MMB-1)</name>
    <dbReference type="NCBI Taxonomy" id="717774"/>
    <lineage>
        <taxon>Bacteria</taxon>
        <taxon>Pseudomonadati</taxon>
        <taxon>Pseudomonadota</taxon>
        <taxon>Gammaproteobacteria</taxon>
        <taxon>Oceanospirillales</taxon>
        <taxon>Oceanospirillaceae</taxon>
        <taxon>Marinomonas</taxon>
    </lineage>
</organism>
<dbReference type="PANTHER" id="PTHR42803">
    <property type="entry name" value="ACYL-COA DEHYDROGENASE"/>
    <property type="match status" value="1"/>
</dbReference>
<dbReference type="Gene3D" id="1.10.540.10">
    <property type="entry name" value="Acyl-CoA dehydrogenase/oxidase, N-terminal domain"/>
    <property type="match status" value="1"/>
</dbReference>
<evidence type="ECO:0000256" key="9">
    <source>
        <dbReference type="ARBA" id="ARBA00069043"/>
    </source>
</evidence>
<evidence type="ECO:0000259" key="11">
    <source>
        <dbReference type="Pfam" id="PF00441"/>
    </source>
</evidence>
<accession>F2JTL0</accession>
<dbReference type="GO" id="GO:0050660">
    <property type="term" value="F:flavin adenine dinucleotide binding"/>
    <property type="evidence" value="ECO:0007669"/>
    <property type="project" value="InterPro"/>
</dbReference>
<dbReference type="InterPro" id="IPR013786">
    <property type="entry name" value="AcylCoA_DH/ox_N"/>
</dbReference>
<evidence type="ECO:0000256" key="3">
    <source>
        <dbReference type="ARBA" id="ARBA00022630"/>
    </source>
</evidence>
<dbReference type="HOGENOM" id="CLU_018204_12_2_6"/>
<feature type="domain" description="Acyl-CoA oxidase/dehydrogenase middle" evidence="12">
    <location>
        <begin position="161"/>
        <end position="267"/>
    </location>
</feature>
<dbReference type="InterPro" id="IPR009075">
    <property type="entry name" value="AcylCo_DH/oxidase_C"/>
</dbReference>
<dbReference type="InterPro" id="IPR052166">
    <property type="entry name" value="Diverse_Acyl-CoA_DH"/>
</dbReference>
<evidence type="ECO:0000256" key="6">
    <source>
        <dbReference type="ARBA" id="ARBA00051388"/>
    </source>
</evidence>
<dbReference type="KEGG" id="mme:Marme_2283"/>
<evidence type="ECO:0000313" key="15">
    <source>
        <dbReference type="EMBL" id="ADZ91524.1"/>
    </source>
</evidence>
<evidence type="ECO:0000256" key="5">
    <source>
        <dbReference type="ARBA" id="ARBA00023002"/>
    </source>
</evidence>
<comment type="cofactor">
    <cofactor evidence="1 10">
        <name>FAD</name>
        <dbReference type="ChEBI" id="CHEBI:57692"/>
    </cofactor>
</comment>
<comment type="catalytic activity">
    <reaction evidence="6">
        <text>3-(methylsulfanyl)propanoyl-CoA + oxidized [electron-transfer flavoprotein] + H(+) = 3-(methylsulfanyl)acryloyl-CoA + reduced [electron-transfer flavoprotein]</text>
        <dbReference type="Rhea" id="RHEA:52612"/>
        <dbReference type="Rhea" id="RHEA-COMP:10685"/>
        <dbReference type="Rhea" id="RHEA-COMP:10686"/>
        <dbReference type="ChEBI" id="CHEBI:15378"/>
        <dbReference type="ChEBI" id="CHEBI:57692"/>
        <dbReference type="ChEBI" id="CHEBI:58307"/>
        <dbReference type="ChEBI" id="CHEBI:82815"/>
        <dbReference type="ChEBI" id="CHEBI:84994"/>
        <dbReference type="EC" id="1.3.99.41"/>
    </reaction>
    <physiologicalReaction direction="left-to-right" evidence="6">
        <dbReference type="Rhea" id="RHEA:52613"/>
    </physiologicalReaction>
</comment>
<dbReference type="InterPro" id="IPR025878">
    <property type="entry name" value="Acyl-CoA_dh-like_C_dom"/>
</dbReference>
<dbReference type="SUPFAM" id="SSF56645">
    <property type="entry name" value="Acyl-CoA dehydrogenase NM domain-like"/>
    <property type="match status" value="1"/>
</dbReference>
<dbReference type="Proteomes" id="UP000001062">
    <property type="component" value="Chromosome"/>
</dbReference>
<evidence type="ECO:0000256" key="4">
    <source>
        <dbReference type="ARBA" id="ARBA00022827"/>
    </source>
</evidence>
<dbReference type="Pfam" id="PF02771">
    <property type="entry name" value="Acyl-CoA_dh_N"/>
    <property type="match status" value="1"/>
</dbReference>
<reference evidence="15 16" key="1">
    <citation type="journal article" date="2012" name="Stand. Genomic Sci.">
        <title>Complete genome sequence of the melanogenic marine bacterium Marinomonas mediterranea type strain (MMB-1(T)).</title>
        <authorList>
            <person name="Lucas-Elio P."/>
            <person name="Goodwin L."/>
            <person name="Woyke T."/>
            <person name="Pitluck S."/>
            <person name="Nolan M."/>
            <person name="Kyrpides N.C."/>
            <person name="Detter J.C."/>
            <person name="Copeland A."/>
            <person name="Teshima H."/>
            <person name="Bruce D."/>
            <person name="Detter C."/>
            <person name="Tapia R."/>
            <person name="Han S."/>
            <person name="Land M.L."/>
            <person name="Ivanova N."/>
            <person name="Mikhailova N."/>
            <person name="Johnston A.W."/>
            <person name="Sanchez-Amat A."/>
        </authorList>
    </citation>
    <scope>NUCLEOTIDE SEQUENCE [LARGE SCALE GENOMIC DNA]</scope>
    <source>
        <strain evidence="16">ATCC 700492 / JCM 21426 / NBRC 103028 / MMB-1</strain>
    </source>
</reference>
<dbReference type="Gene3D" id="2.40.110.10">
    <property type="entry name" value="Butyryl-CoA Dehydrogenase, subunit A, domain 2"/>
    <property type="match status" value="1"/>
</dbReference>
<evidence type="ECO:0000259" key="13">
    <source>
        <dbReference type="Pfam" id="PF02771"/>
    </source>
</evidence>
<dbReference type="STRING" id="717774.Marme_2283"/>
<dbReference type="AlphaFoldDB" id="F2JTL0"/>
<keyword evidence="4 10" id="KW-0274">FAD</keyword>
<dbReference type="Pfam" id="PF00441">
    <property type="entry name" value="Acyl-CoA_dh_1"/>
    <property type="match status" value="1"/>
</dbReference>
<evidence type="ECO:0000256" key="8">
    <source>
        <dbReference type="ARBA" id="ARBA00066694"/>
    </source>
</evidence>
<feature type="domain" description="Acyl-CoA dehydrogenase/oxidase C-terminal" evidence="11">
    <location>
        <begin position="282"/>
        <end position="449"/>
    </location>
</feature>
<feature type="domain" description="Acyl-CoA dehydrogenase/oxidase N-terminal" evidence="13">
    <location>
        <begin position="70"/>
        <end position="156"/>
    </location>
</feature>
<name>F2JTL0_MARM1</name>
<comment type="function">
    <text evidence="7">Involved in the assimilation of dimethylsulphoniopropionate (DMSP), an important compound in the fixation of carbon in marine phytoplankton, by mediating the conversion of 3-(methylthio)propanoyl-CoA (MMPA-CoA) to 3-(methylthio)acryloyl-CoA (MTA-CoA).</text>
</comment>
<dbReference type="InterPro" id="IPR006091">
    <property type="entry name" value="Acyl-CoA_Oxase/DH_mid-dom"/>
</dbReference>
<dbReference type="InterPro" id="IPR037069">
    <property type="entry name" value="AcylCoA_DH/ox_N_sf"/>
</dbReference>
<gene>
    <name evidence="15" type="ordered locus">Marme_2283</name>
</gene>
<dbReference type="EC" id="1.3.99.41" evidence="8"/>
<proteinExistence type="inferred from homology"/>
<evidence type="ECO:0000259" key="14">
    <source>
        <dbReference type="Pfam" id="PF12806"/>
    </source>
</evidence>
<dbReference type="FunFam" id="2.40.110.10:FF:000031">
    <property type="entry name" value="Acyl-CoA dehydrogenase, putative"/>
    <property type="match status" value="1"/>
</dbReference>
<comment type="similarity">
    <text evidence="2 10">Belongs to the acyl-CoA dehydrogenase family.</text>
</comment>
<dbReference type="InterPro" id="IPR046373">
    <property type="entry name" value="Acyl-CoA_Oxase/DH_mid-dom_sf"/>
</dbReference>
<feature type="domain" description="Acetyl-CoA dehydrogenase-like C-terminal" evidence="14">
    <location>
        <begin position="462"/>
        <end position="574"/>
    </location>
</feature>
<dbReference type="OrthoDB" id="9764895at2"/>
<dbReference type="InterPro" id="IPR009100">
    <property type="entry name" value="AcylCoA_DH/oxidase_NM_dom_sf"/>
</dbReference>
<sequence>MSDYRYPYKDVLFALNHVANIGRLNDLVDEPLSQDLLEAILTESAKLSEQIIAPLNWSGDQQGAELREGEVYEAEGFKEAFRSYVEGGWASLSGDEVYGGQGLPSTLATAVNEGIQSANLAFSLCPLLSNGAIEALEKYGSQLLKDTYLEKLVSGEWTGTMNLTEPNAGSDLAAIRTKATPHEDHFLIQGQKIFITWGDHQMSENIVHLVLARLPDAPEGVKGISLFVVPKFLVDENGALGRRNDVSVASLEHKMGIHASPTCVMAFGETSGAVGYLVGEPNQGLKAMFAMMNNARQGVGLQGLAIAERAYQQALEYAQERVQGYDSSRKNRVAIVAHPDVKRMLMTMKSLIDASRLLIYVAAVENDVSKLAVGDQAKTAAELTALYTPVVKGWITEIAQEVTSLAVQVHGGMGFIEETGVAQHARDARILPIYEGTNGIQAIDLIGRKLLGDNASAMATLINQIVADVHASQSKYSEAVLSEVALFKQTTTVCLESMKENSTLGTYNAYPYMMQFGYVLGAWLMLKAQAETALEGESASNEERLRCASIDFYCQQILPRARLFGSMIENGTEDVDVSIFKQ</sequence>
<dbReference type="PANTHER" id="PTHR42803:SF1">
    <property type="entry name" value="BROAD-SPECIFICITY LINEAR ACYL-COA DEHYDROGENASE FADE5"/>
    <property type="match status" value="1"/>
</dbReference>
<evidence type="ECO:0000256" key="10">
    <source>
        <dbReference type="RuleBase" id="RU362125"/>
    </source>
</evidence>